<evidence type="ECO:0000313" key="2">
    <source>
        <dbReference type="EMBL" id="SFV88697.1"/>
    </source>
</evidence>
<name>A0A1W1E4C0_9ZZZZ</name>
<organism evidence="2">
    <name type="scientific">hydrothermal vent metagenome</name>
    <dbReference type="NCBI Taxonomy" id="652676"/>
    <lineage>
        <taxon>unclassified sequences</taxon>
        <taxon>metagenomes</taxon>
        <taxon>ecological metagenomes</taxon>
    </lineage>
</organism>
<proteinExistence type="predicted"/>
<sequence length="47" mass="5410">MDIAQMQVEKGIMNQSKDRESMILNLVIVVIISYNFSNINTYATLLF</sequence>
<gene>
    <name evidence="2" type="ORF">MNB_SUP05-SYMBIONT-5-1322</name>
</gene>
<keyword evidence="1" id="KW-0812">Transmembrane</keyword>
<keyword evidence="1" id="KW-1133">Transmembrane helix</keyword>
<accession>A0A1W1E4C0</accession>
<protein>
    <submittedName>
        <fullName evidence="2">Uncharacterized protein</fullName>
    </submittedName>
</protein>
<dbReference type="EMBL" id="FPHZ01000172">
    <property type="protein sequence ID" value="SFV88697.1"/>
    <property type="molecule type" value="Genomic_DNA"/>
</dbReference>
<evidence type="ECO:0000256" key="1">
    <source>
        <dbReference type="SAM" id="Phobius"/>
    </source>
</evidence>
<reference evidence="2" key="1">
    <citation type="submission" date="2016-10" db="EMBL/GenBank/DDBJ databases">
        <authorList>
            <person name="de Groot N.N."/>
        </authorList>
    </citation>
    <scope>NUCLEOTIDE SEQUENCE</scope>
</reference>
<feature type="transmembrane region" description="Helical" evidence="1">
    <location>
        <begin position="21"/>
        <end position="37"/>
    </location>
</feature>
<dbReference type="AlphaFoldDB" id="A0A1W1E4C0"/>
<keyword evidence="1" id="KW-0472">Membrane</keyword>